<comment type="caution">
    <text evidence="3">The sequence shown here is derived from an EMBL/GenBank/DDBJ whole genome shotgun (WGS) entry which is preliminary data.</text>
</comment>
<feature type="compositionally biased region" description="Basic residues" evidence="2">
    <location>
        <begin position="27"/>
        <end position="41"/>
    </location>
</feature>
<evidence type="ECO:0000313" key="3">
    <source>
        <dbReference type="EMBL" id="KAF0727587.1"/>
    </source>
</evidence>
<dbReference type="VEuPathDB" id="FungiDB:AeMF1_009752"/>
<feature type="region of interest" description="Disordered" evidence="2">
    <location>
        <begin position="10"/>
        <end position="45"/>
    </location>
</feature>
<name>A0A6G0WK01_9STRA</name>
<accession>A0A6G0WK01</accession>
<dbReference type="Proteomes" id="UP000481153">
    <property type="component" value="Unassembled WGS sequence"/>
</dbReference>
<organism evidence="3 4">
    <name type="scientific">Aphanomyces euteiches</name>
    <dbReference type="NCBI Taxonomy" id="100861"/>
    <lineage>
        <taxon>Eukaryota</taxon>
        <taxon>Sar</taxon>
        <taxon>Stramenopiles</taxon>
        <taxon>Oomycota</taxon>
        <taxon>Saprolegniomycetes</taxon>
        <taxon>Saprolegniales</taxon>
        <taxon>Verrucalvaceae</taxon>
        <taxon>Aphanomyces</taxon>
    </lineage>
</organism>
<proteinExistence type="predicted"/>
<protein>
    <submittedName>
        <fullName evidence="3">Uncharacterized protein</fullName>
    </submittedName>
</protein>
<evidence type="ECO:0000313" key="4">
    <source>
        <dbReference type="Proteomes" id="UP000481153"/>
    </source>
</evidence>
<reference evidence="3 4" key="1">
    <citation type="submission" date="2019-07" db="EMBL/GenBank/DDBJ databases">
        <title>Genomics analysis of Aphanomyces spp. identifies a new class of oomycete effector associated with host adaptation.</title>
        <authorList>
            <person name="Gaulin E."/>
        </authorList>
    </citation>
    <scope>NUCLEOTIDE SEQUENCE [LARGE SCALE GENOMIC DNA]</scope>
    <source>
        <strain evidence="3 4">ATCC 201684</strain>
    </source>
</reference>
<evidence type="ECO:0000256" key="2">
    <source>
        <dbReference type="SAM" id="MobiDB-lite"/>
    </source>
</evidence>
<dbReference type="AlphaFoldDB" id="A0A6G0WK01"/>
<dbReference type="EMBL" id="VJMJ01000193">
    <property type="protein sequence ID" value="KAF0727587.1"/>
    <property type="molecule type" value="Genomic_DNA"/>
</dbReference>
<keyword evidence="1" id="KW-0175">Coiled coil</keyword>
<keyword evidence="4" id="KW-1185">Reference proteome</keyword>
<feature type="coiled-coil region" evidence="1">
    <location>
        <begin position="757"/>
        <end position="784"/>
    </location>
</feature>
<gene>
    <name evidence="3" type="ORF">Ae201684_014414</name>
</gene>
<evidence type="ECO:0000256" key="1">
    <source>
        <dbReference type="SAM" id="Coils"/>
    </source>
</evidence>
<sequence length="845" mass="96626">MHCDALDAELVRSAKNPQLAPLEKKQRDKQRKRDQAKRRKAMEKELVEQSRRYQVQLNSAKSWHVEMNHEEELQIKRYELDRINPFEEHPASAGYIFHPDRFNSLETDSSIFSPIFYRYSYAKDSQLDAPKAAARLGRDAPHPTCFGYAMSRNDPSIISPVFLGMVFHKRAVTLLDDDAMPNFAAGEAKKSPRTRLREQEELKRIMDARFDPTLECLVCESSQLPGCPGCWVPSSTFFTRVQAANAPEMKQVMQDKALMSSMLFGNVGKGGDDGQSIRELEFLQGLLYDIYAIRLHREKVQQFVRVVIKSVPAGSVVTLRVDPKSSVKYLYDLYRCHFDGFYRKMYLLLPTSHGMFWMDETVLATTERVLAVSNGEIALEDFQIMPSWNAPTDEVIMLLSVATMHAEKTPAMLTNYIKHNFVYHGELLGIRRDAHGVPSQIVEDPLQQSMRKKADVLVESAWDNWRMSREYDQLTMRQAMKRAYDDKMHRLAEQRPEGRPRSKREIRAYAYYTFATSEPRPLLRLAKLWQCFQKFEELKLTKKGKLLDAAFSDDTAALISLHRTATVETFDALIDKSQQGAVQPVMAVRDKFGILLGTRMGVTAKEDREYAIEVEIVLPDDVHVVEAPKKTRFHGVSSSAILAAKTWKDMEWRKDATAHKLYNGGDLLVPPYYLVRWDCFVQAYVMARSHIEKAKDQLDAYNRLAKPVQTEALLKPKEIDEWNTALEALITELPPTGALTQACRRLQGKASLLPARAARHLKALKKAQEDAAKALQENDQVVMSGADRLKHEFKLREGIWSNNIRQLTPDMDLVKERLAQSLRHGAAKTKAIAQRVHDNIEVLKL</sequence>